<dbReference type="Proteomes" id="UP000188533">
    <property type="component" value="Unassembled WGS sequence"/>
</dbReference>
<feature type="chain" id="PRO_5013066390" evidence="1">
    <location>
        <begin position="28"/>
        <end position="81"/>
    </location>
</feature>
<keyword evidence="1" id="KW-0732">Signal</keyword>
<accession>A0A1Q3E2F8</accession>
<evidence type="ECO:0000256" key="1">
    <source>
        <dbReference type="SAM" id="SignalP"/>
    </source>
</evidence>
<evidence type="ECO:0000313" key="2">
    <source>
        <dbReference type="EMBL" id="GAW01420.1"/>
    </source>
</evidence>
<feature type="signal peptide" evidence="1">
    <location>
        <begin position="1"/>
        <end position="27"/>
    </location>
</feature>
<organism evidence="2 3">
    <name type="scientific">Lentinula edodes</name>
    <name type="common">Shiitake mushroom</name>
    <name type="synonym">Lentinus edodes</name>
    <dbReference type="NCBI Taxonomy" id="5353"/>
    <lineage>
        <taxon>Eukaryota</taxon>
        <taxon>Fungi</taxon>
        <taxon>Dikarya</taxon>
        <taxon>Basidiomycota</taxon>
        <taxon>Agaricomycotina</taxon>
        <taxon>Agaricomycetes</taxon>
        <taxon>Agaricomycetidae</taxon>
        <taxon>Agaricales</taxon>
        <taxon>Marasmiineae</taxon>
        <taxon>Omphalotaceae</taxon>
        <taxon>Lentinula</taxon>
    </lineage>
</organism>
<evidence type="ECO:0000313" key="3">
    <source>
        <dbReference type="Proteomes" id="UP000188533"/>
    </source>
</evidence>
<reference evidence="2 3" key="2">
    <citation type="submission" date="2017-02" db="EMBL/GenBank/DDBJ databases">
        <title>A genome survey and senescence transcriptome analysis in Lentinula edodes.</title>
        <authorList>
            <person name="Sakamoto Y."/>
            <person name="Nakade K."/>
            <person name="Sato S."/>
            <person name="Yoshida Y."/>
            <person name="Miyazaki K."/>
            <person name="Natsume S."/>
            <person name="Konno N."/>
        </authorList>
    </citation>
    <scope>NUCLEOTIDE SEQUENCE [LARGE SCALE GENOMIC DNA]</scope>
    <source>
        <strain evidence="2 3">NBRC 111202</strain>
    </source>
</reference>
<dbReference type="PROSITE" id="PS51257">
    <property type="entry name" value="PROKAR_LIPOPROTEIN"/>
    <property type="match status" value="1"/>
</dbReference>
<comment type="caution">
    <text evidence="2">The sequence shown here is derived from an EMBL/GenBank/DDBJ whole genome shotgun (WGS) entry which is preliminary data.</text>
</comment>
<sequence length="81" mass="8936">MRLVTASHLVNLCIGLWSVACAMPLSASNTLESRTANEPVVSAQPRGLLLNYTEPQMPYAKPHMIDPQTPQLEKQLCPDFT</sequence>
<name>A0A1Q3E2F8_LENED</name>
<proteinExistence type="predicted"/>
<gene>
    <name evidence="2" type="ORF">LENED_003014</name>
</gene>
<protein>
    <submittedName>
        <fullName evidence="2">Uncharacterized protein</fullName>
    </submittedName>
</protein>
<keyword evidence="3" id="KW-1185">Reference proteome</keyword>
<dbReference type="AlphaFoldDB" id="A0A1Q3E2F8"/>
<dbReference type="EMBL" id="BDGU01000060">
    <property type="protein sequence ID" value="GAW01420.1"/>
    <property type="molecule type" value="Genomic_DNA"/>
</dbReference>
<reference evidence="2 3" key="1">
    <citation type="submission" date="2016-08" db="EMBL/GenBank/DDBJ databases">
        <authorList>
            <consortium name="Lentinula edodes genome sequencing consortium"/>
            <person name="Sakamoto Y."/>
            <person name="Nakade K."/>
            <person name="Sato S."/>
            <person name="Yoshida Y."/>
            <person name="Miyazaki K."/>
            <person name="Natsume S."/>
            <person name="Konno N."/>
        </authorList>
    </citation>
    <scope>NUCLEOTIDE SEQUENCE [LARGE SCALE GENOMIC DNA]</scope>
    <source>
        <strain evidence="2 3">NBRC 111202</strain>
    </source>
</reference>